<reference evidence="2" key="2">
    <citation type="journal article" date="2024" name="Plant">
        <title>Genomic evolution and insights into agronomic trait innovations of Sesamum species.</title>
        <authorList>
            <person name="Miao H."/>
            <person name="Wang L."/>
            <person name="Qu L."/>
            <person name="Liu H."/>
            <person name="Sun Y."/>
            <person name="Le M."/>
            <person name="Wang Q."/>
            <person name="Wei S."/>
            <person name="Zheng Y."/>
            <person name="Lin W."/>
            <person name="Duan Y."/>
            <person name="Cao H."/>
            <person name="Xiong S."/>
            <person name="Wang X."/>
            <person name="Wei L."/>
            <person name="Li C."/>
            <person name="Ma Q."/>
            <person name="Ju M."/>
            <person name="Zhao R."/>
            <person name="Li G."/>
            <person name="Mu C."/>
            <person name="Tian Q."/>
            <person name="Mei H."/>
            <person name="Zhang T."/>
            <person name="Gao T."/>
            <person name="Zhang H."/>
        </authorList>
    </citation>
    <scope>NUCLEOTIDE SEQUENCE</scope>
    <source>
        <strain evidence="2">KEN1</strain>
    </source>
</reference>
<dbReference type="GO" id="GO:0003824">
    <property type="term" value="F:catalytic activity"/>
    <property type="evidence" value="ECO:0007669"/>
    <property type="project" value="InterPro"/>
</dbReference>
<accession>A0AAW2TMC5</accession>
<dbReference type="Gene3D" id="3.60.10.10">
    <property type="entry name" value="Endonuclease/exonuclease/phosphatase"/>
    <property type="match status" value="1"/>
</dbReference>
<proteinExistence type="predicted"/>
<dbReference type="SUPFAM" id="SSF56219">
    <property type="entry name" value="DNase I-like"/>
    <property type="match status" value="1"/>
</dbReference>
<dbReference type="EMBL" id="JACGWN010000014">
    <property type="protein sequence ID" value="KAL0405674.1"/>
    <property type="molecule type" value="Genomic_DNA"/>
</dbReference>
<dbReference type="InterPro" id="IPR005135">
    <property type="entry name" value="Endo/exonuclease/phosphatase"/>
</dbReference>
<feature type="domain" description="Endonuclease/exonuclease/phosphatase" evidence="1">
    <location>
        <begin position="5"/>
        <end position="143"/>
    </location>
</feature>
<evidence type="ECO:0000259" key="1">
    <source>
        <dbReference type="Pfam" id="PF03372"/>
    </source>
</evidence>
<dbReference type="PANTHER" id="PTHR35218">
    <property type="entry name" value="RNASE H DOMAIN-CONTAINING PROTEIN"/>
    <property type="match status" value="1"/>
</dbReference>
<dbReference type="InterPro" id="IPR036691">
    <property type="entry name" value="Endo/exonu/phosph_ase_sf"/>
</dbReference>
<dbReference type="AlphaFoldDB" id="A0AAW2TMC5"/>
<dbReference type="PANTHER" id="PTHR35218:SF7">
    <property type="entry name" value="ENDONUCLEASE_EXONUCLEASE_PHOSPHATASE"/>
    <property type="match status" value="1"/>
</dbReference>
<evidence type="ECO:0000313" key="2">
    <source>
        <dbReference type="EMBL" id="KAL0405674.1"/>
    </source>
</evidence>
<reference evidence="2" key="1">
    <citation type="submission" date="2020-06" db="EMBL/GenBank/DDBJ databases">
        <authorList>
            <person name="Li T."/>
            <person name="Hu X."/>
            <person name="Zhang T."/>
            <person name="Song X."/>
            <person name="Zhang H."/>
            <person name="Dai N."/>
            <person name="Sheng W."/>
            <person name="Hou X."/>
            <person name="Wei L."/>
        </authorList>
    </citation>
    <scope>NUCLEOTIDE SEQUENCE</scope>
    <source>
        <strain evidence="2">KEN1</strain>
        <tissue evidence="2">Leaf</tissue>
    </source>
</reference>
<name>A0AAW2TMC5_9LAMI</name>
<comment type="caution">
    <text evidence="2">The sequence shown here is derived from an EMBL/GenBank/DDBJ whole genome shotgun (WGS) entry which is preliminary data.</text>
</comment>
<organism evidence="2">
    <name type="scientific">Sesamum latifolium</name>
    <dbReference type="NCBI Taxonomy" id="2727402"/>
    <lineage>
        <taxon>Eukaryota</taxon>
        <taxon>Viridiplantae</taxon>
        <taxon>Streptophyta</taxon>
        <taxon>Embryophyta</taxon>
        <taxon>Tracheophyta</taxon>
        <taxon>Spermatophyta</taxon>
        <taxon>Magnoliopsida</taxon>
        <taxon>eudicotyledons</taxon>
        <taxon>Gunneridae</taxon>
        <taxon>Pentapetalae</taxon>
        <taxon>asterids</taxon>
        <taxon>lamiids</taxon>
        <taxon>Lamiales</taxon>
        <taxon>Pedaliaceae</taxon>
        <taxon>Sesamum</taxon>
    </lineage>
</organism>
<gene>
    <name evidence="2" type="ORF">Slati_3881300</name>
</gene>
<protein>
    <recommendedName>
        <fullName evidence="1">Endonuclease/exonuclease/phosphatase domain-containing protein</fullName>
    </recommendedName>
</protein>
<sequence>MRILAWNYRGLARPAARRMLWELVESHKSDILFLCEIKIAHTDKLSYLLQSSNLIYSALVPAFNKAGGLCLAWTPSLNVNIVLTNSWRINALFFLNSKPRPWQFTGVHYPAVPTLKPDFWHCFNKICSSFDGPWLATGDFNASQNAFGDELNFVTSLTWDLLALSLHSQTKGQEWLISNLD</sequence>
<dbReference type="Pfam" id="PF03372">
    <property type="entry name" value="Exo_endo_phos"/>
    <property type="match status" value="1"/>
</dbReference>